<feature type="domain" description="PAC" evidence="13">
    <location>
        <begin position="241"/>
        <end position="292"/>
    </location>
</feature>
<dbReference type="GO" id="GO:0006355">
    <property type="term" value="P:regulation of DNA-templated transcription"/>
    <property type="evidence" value="ECO:0007669"/>
    <property type="project" value="InterPro"/>
</dbReference>
<keyword evidence="4" id="KW-0285">Flavoprotein</keyword>
<evidence type="ECO:0000256" key="7">
    <source>
        <dbReference type="ARBA" id="ARBA00022737"/>
    </source>
</evidence>
<evidence type="ECO:0000256" key="5">
    <source>
        <dbReference type="ARBA" id="ARBA00022643"/>
    </source>
</evidence>
<evidence type="ECO:0000256" key="11">
    <source>
        <dbReference type="ARBA" id="ARBA00023026"/>
    </source>
</evidence>
<keyword evidence="10" id="KW-0067">ATP-binding</keyword>
<keyword evidence="15" id="KW-1185">Reference proteome</keyword>
<keyword evidence="9" id="KW-0418">Kinase</keyword>
<dbReference type="Pfam" id="PF00989">
    <property type="entry name" value="PAS"/>
    <property type="match status" value="1"/>
</dbReference>
<dbReference type="Gene3D" id="3.30.450.20">
    <property type="entry name" value="PAS domain"/>
    <property type="match status" value="3"/>
</dbReference>
<dbReference type="STRING" id="938405.SAMN02927895_04473"/>
<dbReference type="PROSITE" id="PS50113">
    <property type="entry name" value="PAC"/>
    <property type="match status" value="2"/>
</dbReference>
<keyword evidence="8" id="KW-0547">Nucleotide-binding</keyword>
<name>A0A1G6URE7_9PROT</name>
<dbReference type="SMART" id="SM00091">
    <property type="entry name" value="PAS"/>
    <property type="match status" value="2"/>
</dbReference>
<dbReference type="PROSITE" id="PS50112">
    <property type="entry name" value="PAS"/>
    <property type="match status" value="2"/>
</dbReference>
<dbReference type="InterPro" id="IPR000014">
    <property type="entry name" value="PAS"/>
</dbReference>
<sequence>MAGRLRAHDWASTPLGPIEGWPQSLRTVVNLMLATAQPVYIAWGPELVSLFNDSYIPILGTKHPGALGKPYAELFAEVWDEYRPIIGATMAGRSQHFVDRPVALTGRPGVPISWFTFSWTPLPDETGMVAGFYCTAIETTGQVRAEQALRKRNAEALRHSQAETERQRRLYEAILANTPDLAYVFDLDHRFIYANEGLLRMWGRSWDDAIGKTCLELGYEPWHAAMHDREIEQVVATRQPVRGEVPFTGTLGRRIYDYIFVPVIGADGRVEAVAGTTRDVTESRQVEEALRESEQHLRLIVDSARDYAIFTTSPEGLIETWWPGAKAVFGWYAAEVVGQSTAIIFTPEDRAAGAPQEELATAHAEGSAPDVRWHLRKDGSRVFIEGSTVALRGMDGSLRGFLKIGQDVTGRKAAEERQALLAREVDHRAKNALAVVQATLRLTQAPDVASFRQTALGRVAALARAQTLLAEDRWRGADLRMLVEGELAPFVGEHGPRIGLSGAPVVLPPGAAQPVAMALHELATNAVKHGALSTPGGSVSVSWQLDDGSGETLRLRWAEAGGPAIAGAPTRRGFGSRVLDATVSGQLGGRVVLGWESSGLVCEMEVPLARAAALAEEMHAP</sequence>
<dbReference type="InterPro" id="IPR013656">
    <property type="entry name" value="PAS_4"/>
</dbReference>
<gene>
    <name evidence="14" type="ORF">SAMN04487779_10081</name>
</gene>
<evidence type="ECO:0000259" key="12">
    <source>
        <dbReference type="PROSITE" id="PS50112"/>
    </source>
</evidence>
<dbReference type="InterPro" id="IPR011102">
    <property type="entry name" value="Sig_transdc_His_kinase_HWE"/>
</dbReference>
<reference evidence="14 15" key="1">
    <citation type="submission" date="2016-10" db="EMBL/GenBank/DDBJ databases">
        <authorList>
            <person name="de Groot N.N."/>
        </authorList>
    </citation>
    <scope>NUCLEOTIDE SEQUENCE [LARGE SCALE GENOMIC DNA]</scope>
    <source>
        <strain evidence="14 15">CPCC 100156</strain>
    </source>
</reference>
<dbReference type="InterPro" id="IPR000700">
    <property type="entry name" value="PAS-assoc_C"/>
</dbReference>
<evidence type="ECO:0000256" key="9">
    <source>
        <dbReference type="ARBA" id="ARBA00022777"/>
    </source>
</evidence>
<dbReference type="Pfam" id="PF07536">
    <property type="entry name" value="HWE_HK"/>
    <property type="match status" value="1"/>
</dbReference>
<dbReference type="SMART" id="SM00911">
    <property type="entry name" value="HWE_HK"/>
    <property type="match status" value="1"/>
</dbReference>
<evidence type="ECO:0000313" key="14">
    <source>
        <dbReference type="EMBL" id="SDD43912.1"/>
    </source>
</evidence>
<keyword evidence="7" id="KW-0677">Repeat</keyword>
<dbReference type="GO" id="GO:0004673">
    <property type="term" value="F:protein histidine kinase activity"/>
    <property type="evidence" value="ECO:0007669"/>
    <property type="project" value="UniProtKB-EC"/>
</dbReference>
<dbReference type="InterPro" id="IPR035965">
    <property type="entry name" value="PAS-like_dom_sf"/>
</dbReference>
<protein>
    <recommendedName>
        <fullName evidence="2">histidine kinase</fullName>
        <ecNumber evidence="2">2.7.13.3</ecNumber>
    </recommendedName>
</protein>
<dbReference type="NCBIfam" id="TIGR00229">
    <property type="entry name" value="sensory_box"/>
    <property type="match status" value="2"/>
</dbReference>
<dbReference type="EC" id="2.7.13.3" evidence="2"/>
<evidence type="ECO:0000256" key="4">
    <source>
        <dbReference type="ARBA" id="ARBA00022630"/>
    </source>
</evidence>
<feature type="domain" description="PAS" evidence="12">
    <location>
        <begin position="293"/>
        <end position="350"/>
    </location>
</feature>
<accession>A0A1G6URE7</accession>
<dbReference type="SUPFAM" id="SSF55785">
    <property type="entry name" value="PYP-like sensor domain (PAS domain)"/>
    <property type="match status" value="3"/>
</dbReference>
<evidence type="ECO:0000256" key="2">
    <source>
        <dbReference type="ARBA" id="ARBA00012438"/>
    </source>
</evidence>
<dbReference type="GO" id="GO:0005524">
    <property type="term" value="F:ATP binding"/>
    <property type="evidence" value="ECO:0007669"/>
    <property type="project" value="UniProtKB-KW"/>
</dbReference>
<dbReference type="PANTHER" id="PTHR41523:SF8">
    <property type="entry name" value="ETHYLENE RESPONSE SENSOR PROTEIN"/>
    <property type="match status" value="1"/>
</dbReference>
<dbReference type="EMBL" id="FMZX01000008">
    <property type="protein sequence ID" value="SDD43912.1"/>
    <property type="molecule type" value="Genomic_DNA"/>
</dbReference>
<evidence type="ECO:0000256" key="8">
    <source>
        <dbReference type="ARBA" id="ARBA00022741"/>
    </source>
</evidence>
<proteinExistence type="predicted"/>
<keyword evidence="3" id="KW-0597">Phosphoprotein</keyword>
<comment type="catalytic activity">
    <reaction evidence="1">
        <text>ATP + protein L-histidine = ADP + protein N-phospho-L-histidine.</text>
        <dbReference type="EC" id="2.7.13.3"/>
    </reaction>
</comment>
<dbReference type="PANTHER" id="PTHR41523">
    <property type="entry name" value="TWO-COMPONENT SYSTEM SENSOR PROTEIN"/>
    <property type="match status" value="1"/>
</dbReference>
<evidence type="ECO:0000256" key="6">
    <source>
        <dbReference type="ARBA" id="ARBA00022679"/>
    </source>
</evidence>
<evidence type="ECO:0000256" key="1">
    <source>
        <dbReference type="ARBA" id="ARBA00000085"/>
    </source>
</evidence>
<dbReference type="CDD" id="cd00130">
    <property type="entry name" value="PAS"/>
    <property type="match status" value="2"/>
</dbReference>
<organism evidence="14 15">
    <name type="scientific">Belnapia rosea</name>
    <dbReference type="NCBI Taxonomy" id="938405"/>
    <lineage>
        <taxon>Bacteria</taxon>
        <taxon>Pseudomonadati</taxon>
        <taxon>Pseudomonadota</taxon>
        <taxon>Alphaproteobacteria</taxon>
        <taxon>Acetobacterales</taxon>
        <taxon>Roseomonadaceae</taxon>
        <taxon>Belnapia</taxon>
    </lineage>
</organism>
<feature type="domain" description="PAS" evidence="12">
    <location>
        <begin position="167"/>
        <end position="238"/>
    </location>
</feature>
<evidence type="ECO:0000313" key="15">
    <source>
        <dbReference type="Proteomes" id="UP000198925"/>
    </source>
</evidence>
<evidence type="ECO:0000259" key="13">
    <source>
        <dbReference type="PROSITE" id="PS50113"/>
    </source>
</evidence>
<dbReference type="InterPro" id="IPR036890">
    <property type="entry name" value="HATPase_C_sf"/>
</dbReference>
<dbReference type="Gene3D" id="3.30.565.10">
    <property type="entry name" value="Histidine kinase-like ATPase, C-terminal domain"/>
    <property type="match status" value="1"/>
</dbReference>
<keyword evidence="6" id="KW-0808">Transferase</keyword>
<dbReference type="AlphaFoldDB" id="A0A1G6URE7"/>
<dbReference type="InterPro" id="IPR013767">
    <property type="entry name" value="PAS_fold"/>
</dbReference>
<keyword evidence="11" id="KW-0843">Virulence</keyword>
<evidence type="ECO:0000256" key="10">
    <source>
        <dbReference type="ARBA" id="ARBA00022840"/>
    </source>
</evidence>
<feature type="domain" description="PAC" evidence="13">
    <location>
        <begin position="367"/>
        <end position="420"/>
    </location>
</feature>
<dbReference type="Proteomes" id="UP000198925">
    <property type="component" value="Unassembled WGS sequence"/>
</dbReference>
<evidence type="ECO:0000256" key="3">
    <source>
        <dbReference type="ARBA" id="ARBA00022553"/>
    </source>
</evidence>
<dbReference type="Pfam" id="PF08448">
    <property type="entry name" value="PAS_4"/>
    <property type="match status" value="1"/>
</dbReference>
<keyword evidence="5" id="KW-0288">FMN</keyword>